<feature type="compositionally biased region" description="Polar residues" evidence="1">
    <location>
        <begin position="256"/>
        <end position="271"/>
    </location>
</feature>
<feature type="region of interest" description="Disordered" evidence="1">
    <location>
        <begin position="240"/>
        <end position="271"/>
    </location>
</feature>
<feature type="compositionally biased region" description="Gly residues" evidence="1">
    <location>
        <begin position="325"/>
        <end position="339"/>
    </location>
</feature>
<dbReference type="AlphaFoldDB" id="A0A0G4HUR7"/>
<feature type="region of interest" description="Disordered" evidence="1">
    <location>
        <begin position="537"/>
        <end position="565"/>
    </location>
</feature>
<protein>
    <submittedName>
        <fullName evidence="2">Uncharacterized protein</fullName>
    </submittedName>
</protein>
<feature type="region of interest" description="Disordered" evidence="1">
    <location>
        <begin position="324"/>
        <end position="343"/>
    </location>
</feature>
<evidence type="ECO:0000313" key="2">
    <source>
        <dbReference type="EMBL" id="CEM48193.1"/>
    </source>
</evidence>
<proteinExistence type="predicted"/>
<sequence length="565" mass="62263">MSATEGKLVFPLLVDERIQELGVNEVNTFVAWANRRLSILDGKVDIDGDKLDKWICNQTYRSIQGHPRVGVVINTVFQKRKKGEYDDANGKCKFDAYQKALEEALKNSGEEDDEKSKEDVEKEWETFATKRRGRGIKIINDYRNLLVRHEALNGEVPKKKMAEVLMDSVSEKVQDVWTVSLSQTSAQQKDPDIIIQKLAEMCKTTKGDEAAPKTNFPYRAAPKDVCAVIKEEIAAFVGGRGNPRRDQVIDRRPKPASSNSRRNPRHSQQQSSEGLRGRKCWWCGIIGCNPDTCKSHEKPCDCCGNKGHWKVTCQCKKCKRDCKAGGKGAGGSKETGRNGGKNNQRTNYLAESIVDEEFSEFPFAGDACTVAMQCSNCRHDIGRAIVNTGTDRPLAVTLATVYAFGLSILQQQSAAESIASLAVVITLLSQINWLDCIVQVTVIGFAVALHLLLYTLCAFASCLATIISAVVKTGFEVGVIALRLEATTLDDNLCLEGGVQQAGLQGRRPPPSDLEVRHLLARIGGFGGDVNRAIHSIEGNIPSREGDNNRRDRHGGESDREDEEP</sequence>
<gene>
    <name evidence="2" type="ORF">Cvel_8706</name>
</gene>
<dbReference type="EMBL" id="CDMZ01003959">
    <property type="protein sequence ID" value="CEM48193.1"/>
    <property type="molecule type" value="Genomic_DNA"/>
</dbReference>
<organism evidence="2">
    <name type="scientific">Chromera velia CCMP2878</name>
    <dbReference type="NCBI Taxonomy" id="1169474"/>
    <lineage>
        <taxon>Eukaryota</taxon>
        <taxon>Sar</taxon>
        <taxon>Alveolata</taxon>
        <taxon>Colpodellida</taxon>
        <taxon>Chromeraceae</taxon>
        <taxon>Chromera</taxon>
    </lineage>
</organism>
<name>A0A0G4HUR7_9ALVE</name>
<evidence type="ECO:0000256" key="1">
    <source>
        <dbReference type="SAM" id="MobiDB-lite"/>
    </source>
</evidence>
<dbReference type="VEuPathDB" id="CryptoDB:Cvel_8706"/>
<dbReference type="PhylomeDB" id="A0A0G4HUR7"/>
<reference evidence="2" key="1">
    <citation type="submission" date="2014-11" db="EMBL/GenBank/DDBJ databases">
        <authorList>
            <person name="Otto D Thomas"/>
            <person name="Naeem Raeece"/>
        </authorList>
    </citation>
    <scope>NUCLEOTIDE SEQUENCE</scope>
</reference>
<feature type="compositionally biased region" description="Basic and acidic residues" evidence="1">
    <location>
        <begin position="544"/>
        <end position="558"/>
    </location>
</feature>
<accession>A0A0G4HUR7</accession>
<feature type="compositionally biased region" description="Basic and acidic residues" evidence="1">
    <location>
        <begin position="243"/>
        <end position="253"/>
    </location>
</feature>